<dbReference type="PROSITE" id="PS51379">
    <property type="entry name" value="4FE4S_FER_2"/>
    <property type="match status" value="1"/>
</dbReference>
<dbReference type="InterPro" id="IPR032879">
    <property type="entry name" value="FixG_C"/>
</dbReference>
<name>A0A1J5QI83_9ZZZZ</name>
<feature type="transmembrane region" description="Helical" evidence="7">
    <location>
        <begin position="158"/>
        <end position="175"/>
    </location>
</feature>
<sequence>MNPQTDEDDIETPLYQKRIPIYTRTVKGRFRNFKTGLLLLAYATYFILPWLPWSRPSGAHQAVLFDLVSRRFFLFDLVIYPQDIFLLSLLLFIAGALLFFTTGLIGRAWCGYFCFQTLWTDAFMLIEHIIQGERPARIRLAKQAWNAEKILKVGGARALMLVLSFWTAFTFIAYFNQTPEFMARFFSAAADPTAYYGVLFLTIATFLAGAVLREQVCIYMCPYARFQSVMYESDTLVPAYNAKRGEGAAGRIAAKSGVHTLEERHAKGHGDCIDCGYCVQVCPTGVDIRRGLQYQCISCGLCIDACNTIMDSLGWERGLIRYDSENNLQQATPGKPHLDFMRLKVLGYAGALALMIGILIYNFATRTDFEVRIAQVRQPLYVELADETIRNRYEIHLVNKVQHVEHYLIRAEGLPEGALNFGPAANPVAVQPGRDMKVPVKVDLDEHTAKKIKSFNFVVIPQSAPARQEVRHVSFDGPK</sequence>
<evidence type="ECO:0000256" key="1">
    <source>
        <dbReference type="ARBA" id="ARBA00022448"/>
    </source>
</evidence>
<evidence type="ECO:0000256" key="4">
    <source>
        <dbReference type="ARBA" id="ARBA00022982"/>
    </source>
</evidence>
<dbReference type="EC" id="1.6.5.11" evidence="9"/>
<evidence type="ECO:0000256" key="7">
    <source>
        <dbReference type="SAM" id="Phobius"/>
    </source>
</evidence>
<dbReference type="PROSITE" id="PS00198">
    <property type="entry name" value="4FE4S_FER_1"/>
    <property type="match status" value="1"/>
</dbReference>
<organism evidence="9">
    <name type="scientific">mine drainage metagenome</name>
    <dbReference type="NCBI Taxonomy" id="410659"/>
    <lineage>
        <taxon>unclassified sequences</taxon>
        <taxon>metagenomes</taxon>
        <taxon>ecological metagenomes</taxon>
    </lineage>
</organism>
<dbReference type="Pfam" id="PF13746">
    <property type="entry name" value="Fer4_18"/>
    <property type="match status" value="1"/>
</dbReference>
<protein>
    <submittedName>
        <fullName evidence="9">NAD(P)H-quinone oxidoreductase subunit I</fullName>
        <ecNumber evidence="9">1.6.5.11</ecNumber>
    </submittedName>
</protein>
<dbReference type="InterPro" id="IPR051684">
    <property type="entry name" value="Electron_Trans/Redox"/>
</dbReference>
<dbReference type="InterPro" id="IPR017900">
    <property type="entry name" value="4Fe4S_Fe_S_CS"/>
</dbReference>
<evidence type="ECO:0000256" key="5">
    <source>
        <dbReference type="ARBA" id="ARBA00023004"/>
    </source>
</evidence>
<accession>A0A1J5QI83</accession>
<dbReference type="PANTHER" id="PTHR30176:SF3">
    <property type="entry name" value="FERREDOXIN-TYPE PROTEIN NAPH"/>
    <property type="match status" value="1"/>
</dbReference>
<feature type="transmembrane region" description="Helical" evidence="7">
    <location>
        <begin position="84"/>
        <end position="105"/>
    </location>
</feature>
<dbReference type="EMBL" id="MLJW01002083">
    <property type="protein sequence ID" value="OIQ75701.1"/>
    <property type="molecule type" value="Genomic_DNA"/>
</dbReference>
<dbReference type="GO" id="GO:0046872">
    <property type="term" value="F:metal ion binding"/>
    <property type="evidence" value="ECO:0007669"/>
    <property type="project" value="UniProtKB-KW"/>
</dbReference>
<keyword evidence="9" id="KW-0560">Oxidoreductase</keyword>
<dbReference type="PANTHER" id="PTHR30176">
    <property type="entry name" value="FERREDOXIN-TYPE PROTEIN NAPH"/>
    <property type="match status" value="1"/>
</dbReference>
<proteinExistence type="predicted"/>
<feature type="transmembrane region" description="Helical" evidence="7">
    <location>
        <begin position="195"/>
        <end position="212"/>
    </location>
</feature>
<dbReference type="InterPro" id="IPR014116">
    <property type="entry name" value="Cyt_c_oxidase_cbb3_FixG"/>
</dbReference>
<dbReference type="GO" id="GO:0051539">
    <property type="term" value="F:4 iron, 4 sulfur cluster binding"/>
    <property type="evidence" value="ECO:0007669"/>
    <property type="project" value="UniProtKB-KW"/>
</dbReference>
<keyword evidence="7" id="KW-0812">Transmembrane</keyword>
<evidence type="ECO:0000313" key="9">
    <source>
        <dbReference type="EMBL" id="OIQ75701.1"/>
    </source>
</evidence>
<keyword evidence="7" id="KW-0472">Membrane</keyword>
<keyword evidence="5" id="KW-0408">Iron</keyword>
<feature type="domain" description="4Fe-4S ferredoxin-type" evidence="8">
    <location>
        <begin position="263"/>
        <end position="291"/>
    </location>
</feature>
<dbReference type="GO" id="GO:0016491">
    <property type="term" value="F:oxidoreductase activity"/>
    <property type="evidence" value="ECO:0007669"/>
    <property type="project" value="UniProtKB-KW"/>
</dbReference>
<dbReference type="AlphaFoldDB" id="A0A1J5QI83"/>
<feature type="transmembrane region" description="Helical" evidence="7">
    <location>
        <begin position="33"/>
        <end position="51"/>
    </location>
</feature>
<feature type="transmembrane region" description="Helical" evidence="7">
    <location>
        <begin position="345"/>
        <end position="364"/>
    </location>
</feature>
<reference evidence="9" key="1">
    <citation type="submission" date="2016-10" db="EMBL/GenBank/DDBJ databases">
        <title>Sequence of Gallionella enrichment culture.</title>
        <authorList>
            <person name="Poehlein A."/>
            <person name="Muehling M."/>
            <person name="Daniel R."/>
        </authorList>
    </citation>
    <scope>NUCLEOTIDE SEQUENCE</scope>
</reference>
<dbReference type="GO" id="GO:0005886">
    <property type="term" value="C:plasma membrane"/>
    <property type="evidence" value="ECO:0007669"/>
    <property type="project" value="TreeGrafter"/>
</dbReference>
<keyword evidence="7" id="KW-1133">Transmembrane helix</keyword>
<evidence type="ECO:0000256" key="6">
    <source>
        <dbReference type="ARBA" id="ARBA00023014"/>
    </source>
</evidence>
<evidence type="ECO:0000256" key="2">
    <source>
        <dbReference type="ARBA" id="ARBA00022485"/>
    </source>
</evidence>
<keyword evidence="2" id="KW-0004">4Fe-4S</keyword>
<keyword evidence="4" id="KW-0249">Electron transport</keyword>
<dbReference type="Gene3D" id="2.60.40.10">
    <property type="entry name" value="Immunoglobulins"/>
    <property type="match status" value="1"/>
</dbReference>
<evidence type="ECO:0000259" key="8">
    <source>
        <dbReference type="PROSITE" id="PS51379"/>
    </source>
</evidence>
<dbReference type="NCBIfam" id="TIGR02745">
    <property type="entry name" value="ccoG_rdxA_fixG"/>
    <property type="match status" value="1"/>
</dbReference>
<dbReference type="InterPro" id="IPR013783">
    <property type="entry name" value="Ig-like_fold"/>
</dbReference>
<dbReference type="InterPro" id="IPR017896">
    <property type="entry name" value="4Fe4S_Fe-S-bd"/>
</dbReference>
<keyword evidence="6" id="KW-0411">Iron-sulfur</keyword>
<keyword evidence="1" id="KW-0813">Transport</keyword>
<dbReference type="Pfam" id="PF11614">
    <property type="entry name" value="FixG_C"/>
    <property type="match status" value="1"/>
</dbReference>
<gene>
    <name evidence="9" type="primary">ndhI_6</name>
    <name evidence="9" type="ORF">GALL_426300</name>
</gene>
<evidence type="ECO:0000256" key="3">
    <source>
        <dbReference type="ARBA" id="ARBA00022723"/>
    </source>
</evidence>
<keyword evidence="3" id="KW-0479">Metal-binding</keyword>
<dbReference type="SUPFAM" id="SSF54862">
    <property type="entry name" value="4Fe-4S ferredoxins"/>
    <property type="match status" value="1"/>
</dbReference>
<comment type="caution">
    <text evidence="9">The sequence shown here is derived from an EMBL/GenBank/DDBJ whole genome shotgun (WGS) entry which is preliminary data.</text>
</comment>